<evidence type="ECO:0000259" key="2">
    <source>
        <dbReference type="Pfam" id="PF00296"/>
    </source>
</evidence>
<dbReference type="EC" id="1.-.-.-" evidence="3"/>
<proteinExistence type="predicted"/>
<evidence type="ECO:0000256" key="1">
    <source>
        <dbReference type="ARBA" id="ARBA00023002"/>
    </source>
</evidence>
<dbReference type="PANTHER" id="PTHR43244">
    <property type="match status" value="1"/>
</dbReference>
<dbReference type="PANTHER" id="PTHR43244:SF1">
    <property type="entry name" value="5,10-METHYLENETETRAHYDROMETHANOPTERIN REDUCTASE"/>
    <property type="match status" value="1"/>
</dbReference>
<protein>
    <submittedName>
        <fullName evidence="3">TIGR03557 family F420-dependent LLM class oxidoreductase</fullName>
        <ecNumber evidence="3">1.-.-.-</ecNumber>
    </submittedName>
</protein>
<reference evidence="3 4" key="1">
    <citation type="submission" date="2024-06" db="EMBL/GenBank/DDBJ databases">
        <title>The Natural Products Discovery Center: Release of the First 8490 Sequenced Strains for Exploring Actinobacteria Biosynthetic Diversity.</title>
        <authorList>
            <person name="Kalkreuter E."/>
            <person name="Kautsar S.A."/>
            <person name="Yang D."/>
            <person name="Bader C.D."/>
            <person name="Teijaro C.N."/>
            <person name="Fluegel L."/>
            <person name="Davis C.M."/>
            <person name="Simpson J.R."/>
            <person name="Lauterbach L."/>
            <person name="Steele A.D."/>
            <person name="Gui C."/>
            <person name="Meng S."/>
            <person name="Li G."/>
            <person name="Viehrig K."/>
            <person name="Ye F."/>
            <person name="Su P."/>
            <person name="Kiefer A.F."/>
            <person name="Nichols A."/>
            <person name="Cepeda A.J."/>
            <person name="Yan W."/>
            <person name="Fan B."/>
            <person name="Jiang Y."/>
            <person name="Adhikari A."/>
            <person name="Zheng C.-J."/>
            <person name="Schuster L."/>
            <person name="Cowan T.M."/>
            <person name="Smanski M.J."/>
            <person name="Chevrette M.G."/>
            <person name="De Carvalho L.P.S."/>
            <person name="Shen B."/>
        </authorList>
    </citation>
    <scope>NUCLEOTIDE SEQUENCE [LARGE SCALE GENOMIC DNA]</scope>
    <source>
        <strain evidence="3 4">NPDC048946</strain>
    </source>
</reference>
<dbReference type="InterPro" id="IPR011251">
    <property type="entry name" value="Luciferase-like_dom"/>
</dbReference>
<comment type="caution">
    <text evidence="3">The sequence shown here is derived from an EMBL/GenBank/DDBJ whole genome shotgun (WGS) entry which is preliminary data.</text>
</comment>
<dbReference type="Pfam" id="PF00296">
    <property type="entry name" value="Bac_luciferase"/>
    <property type="match status" value="1"/>
</dbReference>
<dbReference type="GO" id="GO:0016491">
    <property type="term" value="F:oxidoreductase activity"/>
    <property type="evidence" value="ECO:0007669"/>
    <property type="project" value="UniProtKB-KW"/>
</dbReference>
<dbReference type="NCBIfam" id="TIGR03557">
    <property type="entry name" value="F420_G6P_family"/>
    <property type="match status" value="1"/>
</dbReference>
<dbReference type="InterPro" id="IPR050564">
    <property type="entry name" value="F420-G6PD/mer"/>
</dbReference>
<name>A0ABV3DRB0_9ACTN</name>
<sequence>MTSYGYFLASEEFPPHVLIEQAKLAEQAGFTRLAISDHFHPWIDEQGNSPFVWSVIGALSQVTTLPITTLVTCPTVRLHPAVTAQAAATSSVMTGGRFRLGVGTGEALNEHITGAAWPPFPVRAGMLEEAVAIMRELFDGGMVSHHGPHYTVENARLYNTPDGKLPIYVSGFGPKAVDLAARIGDGLVTMKPDAEAVWRFRDGGGGDKPVVGGLKVCWGRDRQKAVETAHRTWPNEVLPGELGQVLPLPRHFEQAVSLVTEEMVADAITCGDDVDEHVRGLRAYADAGFDEVYVNQMGPEYADFFAFYSNEVLPRANS</sequence>
<keyword evidence="4" id="KW-1185">Reference proteome</keyword>
<gene>
    <name evidence="3" type="ORF">AB0C36_32895</name>
</gene>
<dbReference type="Gene3D" id="3.20.20.30">
    <property type="entry name" value="Luciferase-like domain"/>
    <property type="match status" value="1"/>
</dbReference>
<feature type="domain" description="Luciferase-like" evidence="2">
    <location>
        <begin position="10"/>
        <end position="291"/>
    </location>
</feature>
<organism evidence="3 4">
    <name type="scientific">Streptodolium elevatio</name>
    <dbReference type="NCBI Taxonomy" id="3157996"/>
    <lineage>
        <taxon>Bacteria</taxon>
        <taxon>Bacillati</taxon>
        <taxon>Actinomycetota</taxon>
        <taxon>Actinomycetes</taxon>
        <taxon>Kitasatosporales</taxon>
        <taxon>Streptomycetaceae</taxon>
        <taxon>Streptodolium</taxon>
    </lineage>
</organism>
<dbReference type="SUPFAM" id="SSF51679">
    <property type="entry name" value="Bacterial luciferase-like"/>
    <property type="match status" value="1"/>
</dbReference>
<dbReference type="InterPro" id="IPR036661">
    <property type="entry name" value="Luciferase-like_sf"/>
</dbReference>
<dbReference type="EMBL" id="JBEZFP010000117">
    <property type="protein sequence ID" value="MEU8138288.1"/>
    <property type="molecule type" value="Genomic_DNA"/>
</dbReference>
<dbReference type="RefSeq" id="WP_358361431.1">
    <property type="nucleotide sequence ID" value="NZ_JBEZFP010000117.1"/>
</dbReference>
<evidence type="ECO:0000313" key="3">
    <source>
        <dbReference type="EMBL" id="MEU8138288.1"/>
    </source>
</evidence>
<accession>A0ABV3DRB0</accession>
<dbReference type="Proteomes" id="UP001551482">
    <property type="component" value="Unassembled WGS sequence"/>
</dbReference>
<dbReference type="InterPro" id="IPR019945">
    <property type="entry name" value="F420_G6P_DH-rel"/>
</dbReference>
<dbReference type="CDD" id="cd01097">
    <property type="entry name" value="Tetrahydromethanopterin_reductase"/>
    <property type="match status" value="1"/>
</dbReference>
<keyword evidence="1 3" id="KW-0560">Oxidoreductase</keyword>
<evidence type="ECO:0000313" key="4">
    <source>
        <dbReference type="Proteomes" id="UP001551482"/>
    </source>
</evidence>